<dbReference type="AlphaFoldDB" id="A0A316GMZ0"/>
<proteinExistence type="predicted"/>
<keyword evidence="2" id="KW-1185">Reference proteome</keyword>
<evidence type="ECO:0000313" key="1">
    <source>
        <dbReference type="EMBL" id="PWK62169.1"/>
    </source>
</evidence>
<accession>A0A316GMZ0</accession>
<gene>
    <name evidence="1" type="ORF">C7455_101195</name>
</gene>
<protein>
    <submittedName>
        <fullName evidence="1">Uncharacterized protein DUF2793</fullName>
    </submittedName>
</protein>
<dbReference type="Pfam" id="PF10983">
    <property type="entry name" value="DUF2793"/>
    <property type="match status" value="1"/>
</dbReference>
<evidence type="ECO:0000313" key="2">
    <source>
        <dbReference type="Proteomes" id="UP000245708"/>
    </source>
</evidence>
<comment type="caution">
    <text evidence="1">The sequence shown here is derived from an EMBL/GenBank/DDBJ whole genome shotgun (WGS) entry which is preliminary data.</text>
</comment>
<sequence length="236" mass="24390">MTDTPRMSLPLLAPAQAQKHVTVNEALSRIDALTHLTLVSTDTATPPAAAPEGEIYAVPPGAVNAWAGQDGQLAIAVNGGWVFVPPRRGWRALVLDQGLPAIWDGADWRPGAVTLAPSNAGMAMRSFEITVPITPGATVTTPLVIPARAILFGVTGRVIETITGSATLWRLGVSGDNGRFGVGLGIGLNSWVNGPAAPIVYWSPTALLLTAQGGTFAGGSVRLVIHFAELSLPAPV</sequence>
<reference evidence="1 2" key="1">
    <citation type="submission" date="2018-05" db="EMBL/GenBank/DDBJ databases">
        <title>Genomic Encyclopedia of Type Strains, Phase IV (KMG-IV): sequencing the most valuable type-strain genomes for metagenomic binning, comparative biology and taxonomic classification.</title>
        <authorList>
            <person name="Goeker M."/>
        </authorList>
    </citation>
    <scope>NUCLEOTIDE SEQUENCE [LARGE SCALE GENOMIC DNA]</scope>
    <source>
        <strain evidence="1 2">DSM 16097</strain>
    </source>
</reference>
<organism evidence="1 2">
    <name type="scientific">Roseicyclus mahoneyensis</name>
    <dbReference type="NCBI Taxonomy" id="164332"/>
    <lineage>
        <taxon>Bacteria</taxon>
        <taxon>Pseudomonadati</taxon>
        <taxon>Pseudomonadota</taxon>
        <taxon>Alphaproteobacteria</taxon>
        <taxon>Rhodobacterales</taxon>
        <taxon>Roseobacteraceae</taxon>
        <taxon>Roseicyclus</taxon>
    </lineage>
</organism>
<dbReference type="OrthoDB" id="564699at2"/>
<dbReference type="EMBL" id="QGGW01000001">
    <property type="protein sequence ID" value="PWK62169.1"/>
    <property type="molecule type" value="Genomic_DNA"/>
</dbReference>
<name>A0A316GMZ0_9RHOB</name>
<dbReference type="Proteomes" id="UP000245708">
    <property type="component" value="Unassembled WGS sequence"/>
</dbReference>
<dbReference type="InterPro" id="IPR021251">
    <property type="entry name" value="DUF2793"/>
</dbReference>
<dbReference type="RefSeq" id="WP_109664281.1">
    <property type="nucleotide sequence ID" value="NZ_QGGW01000001.1"/>
</dbReference>